<evidence type="ECO:0000256" key="1">
    <source>
        <dbReference type="ARBA" id="ARBA00022676"/>
    </source>
</evidence>
<sequence length="387" mass="42384">MGLKVLVIGTYPLELGVVRGGVESATSALVPALAERDDIDSVTVLRFHHGEASTEYRRETPKIDVHYVRGQYRFRMLTGAYLDLRKARKLIAEVDPDVIHGQEIGLNSDIAARCSPNCVVTVHGITYVETHLYHRKSIRTTLRAKLIHRVARRVLHRAKVVISISKYDAEELSGLTRGTRVSIDNATDPRFFELAPSPSTAPRLLFAGALIPLKNPLGLVNAFAQARRTVPDARLVLVGPHPDETYALEVRERVETLGLSDCVEMEGFADNERMLHEIAIARAVVLFSRQENAPTIIAQAMAAGKPVVASRVGGIPDMLQDGVSGFLVDSEDEPALADRLRAVLDDQSLCLRMGSHGHAIAMDRFTPETVAAATVDAYHTALTRSHA</sequence>
<dbReference type="InterPro" id="IPR001296">
    <property type="entry name" value="Glyco_trans_1"/>
</dbReference>
<evidence type="ECO:0000259" key="4">
    <source>
        <dbReference type="Pfam" id="PF13439"/>
    </source>
</evidence>
<proteinExistence type="predicted"/>
<dbReference type="AlphaFoldDB" id="V5XJM3"/>
<dbReference type="InterPro" id="IPR028098">
    <property type="entry name" value="Glyco_trans_4-like_N"/>
</dbReference>
<dbReference type="Proteomes" id="UP000018763">
    <property type="component" value="Chromosome"/>
</dbReference>
<dbReference type="eggNOG" id="COG0438">
    <property type="taxonomic scope" value="Bacteria"/>
</dbReference>
<keyword evidence="6" id="KW-1185">Reference proteome</keyword>
<evidence type="ECO:0000313" key="5">
    <source>
        <dbReference type="EMBL" id="AHC28086.1"/>
    </source>
</evidence>
<dbReference type="Pfam" id="PF13439">
    <property type="entry name" value="Glyco_transf_4"/>
    <property type="match status" value="1"/>
</dbReference>
<keyword evidence="2" id="KW-0808">Transferase</keyword>
<organism evidence="5 6">
    <name type="scientific">Mycolicibacterium neoaurum VKM Ac-1815D</name>
    <dbReference type="NCBI Taxonomy" id="700508"/>
    <lineage>
        <taxon>Bacteria</taxon>
        <taxon>Bacillati</taxon>
        <taxon>Actinomycetota</taxon>
        <taxon>Actinomycetes</taxon>
        <taxon>Mycobacteriales</taxon>
        <taxon>Mycobacteriaceae</taxon>
        <taxon>Mycolicibacterium</taxon>
    </lineage>
</organism>
<dbReference type="PANTHER" id="PTHR12526">
    <property type="entry name" value="GLYCOSYLTRANSFERASE"/>
    <property type="match status" value="1"/>
</dbReference>
<dbReference type="GO" id="GO:0016757">
    <property type="term" value="F:glycosyltransferase activity"/>
    <property type="evidence" value="ECO:0007669"/>
    <property type="project" value="UniProtKB-KW"/>
</dbReference>
<evidence type="ECO:0000313" key="6">
    <source>
        <dbReference type="Proteomes" id="UP000018763"/>
    </source>
</evidence>
<dbReference type="EMBL" id="CP006936">
    <property type="protein sequence ID" value="AHC28086.1"/>
    <property type="molecule type" value="Genomic_DNA"/>
</dbReference>
<dbReference type="GeneID" id="43452577"/>
<reference evidence="5 6" key="1">
    <citation type="journal article" date="2014" name="Genome Announc.">
        <title>Complete Genome Sequence of Sterol-Transforming Mycobacterium neoaurum Strain VKM Ac-1815D.</title>
        <authorList>
            <person name="Shtratnikova V.Y."/>
            <person name="Bragin E.Y."/>
            <person name="Dovbnya D.V."/>
            <person name="Pekov Y.A."/>
            <person name="Schelkunov M.I."/>
            <person name="Strizhov N."/>
            <person name="Ivashina T.V."/>
            <person name="Ashapkin V.V."/>
            <person name="Donova M.V."/>
        </authorList>
    </citation>
    <scope>NUCLEOTIDE SEQUENCE [LARGE SCALE GENOMIC DNA]</scope>
    <source>
        <strain evidence="5 6">VKM Ac-1815D</strain>
    </source>
</reference>
<dbReference type="Pfam" id="PF00534">
    <property type="entry name" value="Glycos_transf_1"/>
    <property type="match status" value="1"/>
</dbReference>
<dbReference type="PANTHER" id="PTHR12526:SF636">
    <property type="entry name" value="BLL3647 PROTEIN"/>
    <property type="match status" value="1"/>
</dbReference>
<dbReference type="RefSeq" id="WP_023986329.1">
    <property type="nucleotide sequence ID" value="NC_023036.2"/>
</dbReference>
<accession>V5XJM3</accession>
<gene>
    <name evidence="5" type="ORF">D174_24375</name>
</gene>
<keyword evidence="1" id="KW-0328">Glycosyltransferase</keyword>
<evidence type="ECO:0000259" key="3">
    <source>
        <dbReference type="Pfam" id="PF00534"/>
    </source>
</evidence>
<feature type="domain" description="Glycosyl transferase family 1" evidence="3">
    <location>
        <begin position="196"/>
        <end position="356"/>
    </location>
</feature>
<evidence type="ECO:0008006" key="7">
    <source>
        <dbReference type="Google" id="ProtNLM"/>
    </source>
</evidence>
<dbReference type="KEGG" id="mne:D174_24375"/>
<dbReference type="CDD" id="cd03801">
    <property type="entry name" value="GT4_PimA-like"/>
    <property type="match status" value="1"/>
</dbReference>
<dbReference type="SUPFAM" id="SSF53756">
    <property type="entry name" value="UDP-Glycosyltransferase/glycogen phosphorylase"/>
    <property type="match status" value="1"/>
</dbReference>
<dbReference type="Gene3D" id="3.40.50.2000">
    <property type="entry name" value="Glycogen Phosphorylase B"/>
    <property type="match status" value="2"/>
</dbReference>
<evidence type="ECO:0000256" key="2">
    <source>
        <dbReference type="ARBA" id="ARBA00022679"/>
    </source>
</evidence>
<name>V5XJM3_MYCNE</name>
<dbReference type="HOGENOM" id="CLU_009583_2_5_11"/>
<protein>
    <recommendedName>
        <fullName evidence="7">Glycosyl transferase family 1</fullName>
    </recommendedName>
</protein>
<feature type="domain" description="Glycosyltransferase subfamily 4-like N-terminal" evidence="4">
    <location>
        <begin position="20"/>
        <end position="174"/>
    </location>
</feature>